<name>K2F6H5_9BACT</name>
<reference evidence="1" key="1">
    <citation type="journal article" date="2012" name="Science">
        <title>Fermentation, hydrogen, and sulfur metabolism in multiple uncultivated bacterial phyla.</title>
        <authorList>
            <person name="Wrighton K.C."/>
            <person name="Thomas B.C."/>
            <person name="Sharon I."/>
            <person name="Miller C.S."/>
            <person name="Castelle C.J."/>
            <person name="VerBerkmoes N.C."/>
            <person name="Wilkins M.J."/>
            <person name="Hettich R.L."/>
            <person name="Lipton M.S."/>
            <person name="Williams K.H."/>
            <person name="Long P.E."/>
            <person name="Banfield J.F."/>
        </authorList>
    </citation>
    <scope>NUCLEOTIDE SEQUENCE [LARGE SCALE GENOMIC DNA]</scope>
</reference>
<gene>
    <name evidence="1" type="ORF">ACD_4C00200G0004</name>
</gene>
<proteinExistence type="predicted"/>
<comment type="caution">
    <text evidence="1">The sequence shown here is derived from an EMBL/GenBank/DDBJ whole genome shotgun (WGS) entry which is preliminary data.</text>
</comment>
<sequence>MFSGKIYVYKNINGKKEEIIKEFDNEKDFDDFIEKNPSLKKIDFPVVRWPRSLFDIKWLIEEAEKNNNRLWINEIEEDLDRIFEKSRKLLRK</sequence>
<dbReference type="EMBL" id="AMFJ01000716">
    <property type="protein sequence ID" value="EKE26666.1"/>
    <property type="molecule type" value="Genomic_DNA"/>
</dbReference>
<protein>
    <submittedName>
        <fullName evidence="1">Uncharacterized protein</fullName>
    </submittedName>
</protein>
<evidence type="ECO:0000313" key="1">
    <source>
        <dbReference type="EMBL" id="EKE26666.1"/>
    </source>
</evidence>
<organism evidence="1">
    <name type="scientific">uncultured bacterium</name>
    <name type="common">gcode 4</name>
    <dbReference type="NCBI Taxonomy" id="1234023"/>
    <lineage>
        <taxon>Bacteria</taxon>
        <taxon>environmental samples</taxon>
    </lineage>
</organism>
<accession>K2F6H5</accession>
<dbReference type="AlphaFoldDB" id="K2F6H5"/>